<accession>A0AAV5U853</accession>
<evidence type="ECO:0000256" key="4">
    <source>
        <dbReference type="ARBA" id="ARBA00022989"/>
    </source>
</evidence>
<evidence type="ECO:0000256" key="1">
    <source>
        <dbReference type="ARBA" id="ARBA00004141"/>
    </source>
</evidence>
<dbReference type="Gene3D" id="1.20.1070.10">
    <property type="entry name" value="Rhodopsin 7-helix transmembrane proteins"/>
    <property type="match status" value="1"/>
</dbReference>
<evidence type="ECO:0000256" key="3">
    <source>
        <dbReference type="ARBA" id="ARBA00022692"/>
    </source>
</evidence>
<feature type="transmembrane region" description="Helical" evidence="6">
    <location>
        <begin position="32"/>
        <end position="52"/>
    </location>
</feature>
<dbReference type="AlphaFoldDB" id="A0AAV5U853"/>
<sequence length="222" mass="25299">VDEIPECICIVLYSILLIRIAISRDSYFHTPFYTFFITTGVCGLISVISFVIGSRTDITPHWAWILRLCWVVNHAGAIGSMIGKLIIVVHRRSVLNHPDLRENDWSRSLIIRLIALQFVVSFLSAVRIFFYDYKFTEKDGVTTVLTYRDDGLVTSKAITTTCYIIYGVISIILTIMASKSLAHISSILEEGPTKKEIHRQQRNMFFIVVLCVSSHFIKALHQ</sequence>
<dbReference type="GO" id="GO:0007606">
    <property type="term" value="P:sensory perception of chemical stimulus"/>
    <property type="evidence" value="ECO:0007669"/>
    <property type="project" value="UniProtKB-UniRule"/>
</dbReference>
<comment type="caution">
    <text evidence="7">The sequence shown here is derived from an EMBL/GenBank/DDBJ whole genome shotgun (WGS) entry which is preliminary data.</text>
</comment>
<keyword evidence="3 6" id="KW-0812">Transmembrane</keyword>
<evidence type="ECO:0000313" key="7">
    <source>
        <dbReference type="EMBL" id="GMT02575.1"/>
    </source>
</evidence>
<feature type="transmembrane region" description="Helical" evidence="6">
    <location>
        <begin position="64"/>
        <end position="89"/>
    </location>
</feature>
<feature type="transmembrane region" description="Helical" evidence="6">
    <location>
        <begin position="109"/>
        <end position="130"/>
    </location>
</feature>
<reference evidence="7" key="1">
    <citation type="submission" date="2023-10" db="EMBL/GenBank/DDBJ databases">
        <title>Genome assembly of Pristionchus species.</title>
        <authorList>
            <person name="Yoshida K."/>
            <person name="Sommer R.J."/>
        </authorList>
    </citation>
    <scope>NUCLEOTIDE SEQUENCE</scope>
    <source>
        <strain evidence="7">RS0144</strain>
    </source>
</reference>
<comment type="subcellular location">
    <subcellularLocation>
        <location evidence="1">Membrane</location>
        <topology evidence="1">Multi-pass membrane protein</topology>
    </subcellularLocation>
</comment>
<dbReference type="SUPFAM" id="SSF81321">
    <property type="entry name" value="Family A G protein-coupled receptor-like"/>
    <property type="match status" value="1"/>
</dbReference>
<dbReference type="GO" id="GO:0004888">
    <property type="term" value="F:transmembrane signaling receptor activity"/>
    <property type="evidence" value="ECO:0007669"/>
    <property type="project" value="InterPro"/>
</dbReference>
<evidence type="ECO:0000256" key="5">
    <source>
        <dbReference type="ARBA" id="ARBA00023136"/>
    </source>
</evidence>
<proteinExistence type="inferred from homology"/>
<feature type="non-terminal residue" evidence="7">
    <location>
        <position position="222"/>
    </location>
</feature>
<dbReference type="EMBL" id="BTSX01000005">
    <property type="protein sequence ID" value="GMT02575.1"/>
    <property type="molecule type" value="Genomic_DNA"/>
</dbReference>
<dbReference type="GO" id="GO:0016020">
    <property type="term" value="C:membrane"/>
    <property type="evidence" value="ECO:0007669"/>
    <property type="project" value="UniProtKB-SubCell"/>
</dbReference>
<dbReference type="PANTHER" id="PTHR31552:SF31">
    <property type="entry name" value="SERPENTINE RECEPTOR CLASS GAMMA"/>
    <property type="match status" value="1"/>
</dbReference>
<evidence type="ECO:0000256" key="6">
    <source>
        <dbReference type="RuleBase" id="RU280813"/>
    </source>
</evidence>
<dbReference type="InterPro" id="IPR000609">
    <property type="entry name" value="7TM_GPCR_serpentine_rcpt_Srg"/>
</dbReference>
<feature type="non-terminal residue" evidence="7">
    <location>
        <position position="1"/>
    </location>
</feature>
<protein>
    <recommendedName>
        <fullName evidence="6">Serpentine receptor class gamma</fullName>
    </recommendedName>
</protein>
<keyword evidence="8" id="KW-1185">Reference proteome</keyword>
<comment type="similarity">
    <text evidence="2 6">Belongs to the nematode receptor-like protein srg family.</text>
</comment>
<keyword evidence="5 6" id="KW-0472">Membrane</keyword>
<name>A0AAV5U853_9BILA</name>
<comment type="caution">
    <text evidence="6">Lacks conserved residue(s) required for the propagation of feature annotation.</text>
</comment>
<keyword evidence="4 6" id="KW-1133">Transmembrane helix</keyword>
<dbReference type="Proteomes" id="UP001432027">
    <property type="component" value="Unassembled WGS sequence"/>
</dbReference>
<organism evidence="7 8">
    <name type="scientific">Pristionchus entomophagus</name>
    <dbReference type="NCBI Taxonomy" id="358040"/>
    <lineage>
        <taxon>Eukaryota</taxon>
        <taxon>Metazoa</taxon>
        <taxon>Ecdysozoa</taxon>
        <taxon>Nematoda</taxon>
        <taxon>Chromadorea</taxon>
        <taxon>Rhabditida</taxon>
        <taxon>Rhabditina</taxon>
        <taxon>Diplogasteromorpha</taxon>
        <taxon>Diplogasteroidea</taxon>
        <taxon>Neodiplogasteridae</taxon>
        <taxon>Pristionchus</taxon>
    </lineage>
</organism>
<gene>
    <name evidence="7" type="ORF">PENTCL1PPCAC_24749</name>
</gene>
<evidence type="ECO:0000256" key="2">
    <source>
        <dbReference type="ARBA" id="ARBA00005692"/>
    </source>
</evidence>
<dbReference type="PANTHER" id="PTHR31552">
    <property type="entry name" value="SERPENTINE RECEPTOR CLASS GAMMA"/>
    <property type="match status" value="1"/>
</dbReference>
<feature type="transmembrane region" description="Helical" evidence="6">
    <location>
        <begin position="163"/>
        <end position="182"/>
    </location>
</feature>
<evidence type="ECO:0000313" key="8">
    <source>
        <dbReference type="Proteomes" id="UP001432027"/>
    </source>
</evidence>
<dbReference type="Pfam" id="PF02118">
    <property type="entry name" value="Srg"/>
    <property type="match status" value="1"/>
</dbReference>